<organism evidence="3 4">
    <name type="scientific">Solicola gregarius</name>
    <dbReference type="NCBI Taxonomy" id="2908642"/>
    <lineage>
        <taxon>Bacteria</taxon>
        <taxon>Bacillati</taxon>
        <taxon>Actinomycetota</taxon>
        <taxon>Actinomycetes</taxon>
        <taxon>Propionibacteriales</taxon>
        <taxon>Nocardioidaceae</taxon>
        <taxon>Solicola</taxon>
    </lineage>
</organism>
<dbReference type="GO" id="GO:0009103">
    <property type="term" value="P:lipopolysaccharide biosynthetic process"/>
    <property type="evidence" value="ECO:0007669"/>
    <property type="project" value="TreeGrafter"/>
</dbReference>
<keyword evidence="3" id="KW-0808">Transferase</keyword>
<feature type="transmembrane region" description="Helical" evidence="1">
    <location>
        <begin position="295"/>
        <end position="313"/>
    </location>
</feature>
<feature type="transmembrane region" description="Helical" evidence="1">
    <location>
        <begin position="333"/>
        <end position="356"/>
    </location>
</feature>
<feature type="transmembrane region" description="Helical" evidence="1">
    <location>
        <begin position="92"/>
        <end position="115"/>
    </location>
</feature>
<keyword evidence="1" id="KW-0472">Membrane</keyword>
<evidence type="ECO:0000256" key="1">
    <source>
        <dbReference type="SAM" id="Phobius"/>
    </source>
</evidence>
<dbReference type="GO" id="GO:0016020">
    <property type="term" value="C:membrane"/>
    <property type="evidence" value="ECO:0007669"/>
    <property type="project" value="TreeGrafter"/>
</dbReference>
<evidence type="ECO:0000313" key="4">
    <source>
        <dbReference type="Proteomes" id="UP001164390"/>
    </source>
</evidence>
<evidence type="ECO:0000313" key="3">
    <source>
        <dbReference type="EMBL" id="UYM05935.1"/>
    </source>
</evidence>
<dbReference type="GO" id="GO:0016747">
    <property type="term" value="F:acyltransferase activity, transferring groups other than amino-acyl groups"/>
    <property type="evidence" value="ECO:0007669"/>
    <property type="project" value="InterPro"/>
</dbReference>
<keyword evidence="4" id="KW-1185">Reference proteome</keyword>
<sequence>MRVAQVRPLTGLRFFAALWVALYHLTRANRDLMMHQFPDSWSLWQPVAMTGVRGVDLFFILSGYVLALNYLDRIGGRFSFRDAGRFIWARLARIWPLYVVAIHLCGAIVVVRHFWFDTGHLDRMTGSAYVRQLVLIQEWSITGDRVKTWAGPGWSLSAEWLAYLLFPLLALVVLRVAHVARTRTMIGLTAMAIVPLMIVNVTQESFGGDGWVIRILCEFVAGMLLFGALRNLRLSDFQRSLAGVGTIVTIAAMLAVMYVGDNLWQRGFVIVLFIPLIACLAVGKGPVESLLSTRLLVLGGGISFAFYLIHTTLLEFYRDLAKHYGWAAAKPLWAWAGEVAMLAVIIGVAYLLFRFIEQPARQAMRGMLALRLDDTTGIPDRERERVPASVR</sequence>
<feature type="transmembrane region" description="Helical" evidence="1">
    <location>
        <begin position="160"/>
        <end position="177"/>
    </location>
</feature>
<dbReference type="KEGG" id="sgrg:L0C25_02350"/>
<keyword evidence="1" id="KW-0812">Transmembrane</keyword>
<dbReference type="RefSeq" id="WP_271634781.1">
    <property type="nucleotide sequence ID" value="NZ_CP094970.1"/>
</dbReference>
<proteinExistence type="predicted"/>
<protein>
    <submittedName>
        <fullName evidence="3">Acyltransferase</fullName>
    </submittedName>
</protein>
<evidence type="ECO:0000259" key="2">
    <source>
        <dbReference type="Pfam" id="PF01757"/>
    </source>
</evidence>
<feature type="transmembrane region" description="Helical" evidence="1">
    <location>
        <begin position="211"/>
        <end position="229"/>
    </location>
</feature>
<dbReference type="InterPro" id="IPR002656">
    <property type="entry name" value="Acyl_transf_3_dom"/>
</dbReference>
<feature type="transmembrane region" description="Helical" evidence="1">
    <location>
        <begin position="241"/>
        <end position="260"/>
    </location>
</feature>
<feature type="transmembrane region" description="Helical" evidence="1">
    <location>
        <begin position="266"/>
        <end position="283"/>
    </location>
</feature>
<keyword evidence="1" id="KW-1133">Transmembrane helix</keyword>
<feature type="transmembrane region" description="Helical" evidence="1">
    <location>
        <begin position="184"/>
        <end position="199"/>
    </location>
</feature>
<gene>
    <name evidence="3" type="ORF">L0C25_02350</name>
</gene>
<reference evidence="3" key="1">
    <citation type="submission" date="2022-01" db="EMBL/GenBank/DDBJ databases">
        <title>Nocardioidaceae gen. sp. A5X3R13.</title>
        <authorList>
            <person name="Lopez Marin M.A."/>
            <person name="Uhlik O."/>
        </authorList>
    </citation>
    <scope>NUCLEOTIDE SEQUENCE</scope>
    <source>
        <strain evidence="3">A5X3R13</strain>
    </source>
</reference>
<dbReference type="PANTHER" id="PTHR23028">
    <property type="entry name" value="ACETYLTRANSFERASE"/>
    <property type="match status" value="1"/>
</dbReference>
<dbReference type="InterPro" id="IPR050879">
    <property type="entry name" value="Acyltransferase_3"/>
</dbReference>
<dbReference type="Proteomes" id="UP001164390">
    <property type="component" value="Chromosome"/>
</dbReference>
<dbReference type="Pfam" id="PF01757">
    <property type="entry name" value="Acyl_transf_3"/>
    <property type="match status" value="1"/>
</dbReference>
<dbReference type="AlphaFoldDB" id="A0AA46TIM2"/>
<keyword evidence="3" id="KW-0012">Acyltransferase</keyword>
<dbReference type="PANTHER" id="PTHR23028:SF53">
    <property type="entry name" value="ACYL_TRANSF_3 DOMAIN-CONTAINING PROTEIN"/>
    <property type="match status" value="1"/>
</dbReference>
<name>A0AA46TIM2_9ACTN</name>
<feature type="transmembrane region" description="Helical" evidence="1">
    <location>
        <begin position="52"/>
        <end position="71"/>
    </location>
</feature>
<accession>A0AA46TIM2</accession>
<feature type="domain" description="Acyltransferase 3" evidence="2">
    <location>
        <begin position="10"/>
        <end position="352"/>
    </location>
</feature>
<dbReference type="EMBL" id="CP094970">
    <property type="protein sequence ID" value="UYM05935.1"/>
    <property type="molecule type" value="Genomic_DNA"/>
</dbReference>